<gene>
    <name evidence="1" type="ORF">ACFQ38_16215</name>
</gene>
<dbReference type="RefSeq" id="WP_381482220.1">
    <property type="nucleotide sequence ID" value="NZ_JBHTLT010000127.1"/>
</dbReference>
<keyword evidence="2" id="KW-1185">Reference proteome</keyword>
<dbReference type="Pfam" id="PF05135">
    <property type="entry name" value="Phage_connect_1"/>
    <property type="match status" value="1"/>
</dbReference>
<dbReference type="Proteomes" id="UP001597231">
    <property type="component" value="Unassembled WGS sequence"/>
</dbReference>
<reference evidence="2" key="1">
    <citation type="journal article" date="2019" name="Int. J. Syst. Evol. Microbiol.">
        <title>The Global Catalogue of Microorganisms (GCM) 10K type strain sequencing project: providing services to taxonomists for standard genome sequencing and annotation.</title>
        <authorList>
            <consortium name="The Broad Institute Genomics Platform"/>
            <consortium name="The Broad Institute Genome Sequencing Center for Infectious Disease"/>
            <person name="Wu L."/>
            <person name="Ma J."/>
        </authorList>
    </citation>
    <scope>NUCLEOTIDE SEQUENCE [LARGE SCALE GENOMIC DNA]</scope>
    <source>
        <strain evidence="2">CCUG 53915</strain>
    </source>
</reference>
<proteinExistence type="predicted"/>
<accession>A0ABW3U1X0</accession>
<evidence type="ECO:0000313" key="2">
    <source>
        <dbReference type="Proteomes" id="UP001597231"/>
    </source>
</evidence>
<comment type="caution">
    <text evidence="1">The sequence shown here is derived from an EMBL/GenBank/DDBJ whole genome shotgun (WGS) entry which is preliminary data.</text>
</comment>
<sequence length="103" mass="11529">MTIDELKIRLGIDPNEINAVRDAKLAADLEDAIDYAKEWCNNDFRKGLPPGVKRGIVKIIKAYGENPAVASQRLGDMSKSFFQGGTLQSAHADLRPWKRVRFT</sequence>
<name>A0ABW3U1X0_9BACL</name>
<evidence type="ECO:0000313" key="1">
    <source>
        <dbReference type="EMBL" id="MFD1206642.1"/>
    </source>
</evidence>
<protein>
    <submittedName>
        <fullName evidence="1">Phage head-tail connector protein</fullName>
    </submittedName>
</protein>
<dbReference type="InterPro" id="IPR021146">
    <property type="entry name" value="Phage_gp6-like_head-tail"/>
</dbReference>
<dbReference type="Gene3D" id="1.10.246.150">
    <property type="match status" value="1"/>
</dbReference>
<dbReference type="InterPro" id="IPR053746">
    <property type="entry name" value="Viral_HT_Connector_Assembly"/>
</dbReference>
<organism evidence="1 2">
    <name type="scientific">Sporosarcina contaminans</name>
    <dbReference type="NCBI Taxonomy" id="633403"/>
    <lineage>
        <taxon>Bacteria</taxon>
        <taxon>Bacillati</taxon>
        <taxon>Bacillota</taxon>
        <taxon>Bacilli</taxon>
        <taxon>Bacillales</taxon>
        <taxon>Caryophanaceae</taxon>
        <taxon>Sporosarcina</taxon>
    </lineage>
</organism>
<dbReference type="EMBL" id="JBHTLT010000127">
    <property type="protein sequence ID" value="MFD1206642.1"/>
    <property type="molecule type" value="Genomic_DNA"/>
</dbReference>